<dbReference type="Proteomes" id="UP000198889">
    <property type="component" value="Unassembled WGS sequence"/>
</dbReference>
<name>A0A1G4UDS9_9HYPH</name>
<dbReference type="AlphaFoldDB" id="A0A1G4UDS9"/>
<evidence type="ECO:0000256" key="3">
    <source>
        <dbReference type="RuleBase" id="RU362132"/>
    </source>
</evidence>
<reference evidence="8" key="1">
    <citation type="submission" date="2016-10" db="EMBL/GenBank/DDBJ databases">
        <authorList>
            <person name="Varghese N."/>
            <person name="Submissions S."/>
        </authorList>
    </citation>
    <scope>NUCLEOTIDE SEQUENCE [LARGE SCALE GENOMIC DNA]</scope>
    <source>
        <strain evidence="8">CGMCC 1.1761</strain>
    </source>
</reference>
<dbReference type="SUPFAM" id="SSF52518">
    <property type="entry name" value="Thiamin diphosphate-binding fold (THDP-binding)"/>
    <property type="match status" value="2"/>
</dbReference>
<keyword evidence="8" id="KW-1185">Reference proteome</keyword>
<dbReference type="STRING" id="177413.SAMN05660859_3672"/>
<dbReference type="SUPFAM" id="SSF52467">
    <property type="entry name" value="DHS-like NAD/FAD-binding domain"/>
    <property type="match status" value="1"/>
</dbReference>
<evidence type="ECO:0000256" key="2">
    <source>
        <dbReference type="ARBA" id="ARBA00023052"/>
    </source>
</evidence>
<feature type="domain" description="Thiamine pyrophosphate enzyme TPP-binding" evidence="5">
    <location>
        <begin position="391"/>
        <end position="533"/>
    </location>
</feature>
<gene>
    <name evidence="7" type="ORF">SAMN05660859_3672</name>
</gene>
<evidence type="ECO:0000259" key="6">
    <source>
        <dbReference type="Pfam" id="PF02776"/>
    </source>
</evidence>
<dbReference type="InterPro" id="IPR012000">
    <property type="entry name" value="Thiamin_PyroP_enz_cen_dom"/>
</dbReference>
<keyword evidence="2 3" id="KW-0786">Thiamine pyrophosphate</keyword>
<dbReference type="NCBIfam" id="NF005485">
    <property type="entry name" value="PRK07092.1"/>
    <property type="match status" value="1"/>
</dbReference>
<dbReference type="GO" id="GO:0000287">
    <property type="term" value="F:magnesium ion binding"/>
    <property type="evidence" value="ECO:0007669"/>
    <property type="project" value="InterPro"/>
</dbReference>
<organism evidence="7 8">
    <name type="scientific">Ancylobacter rudongensis</name>
    <dbReference type="NCBI Taxonomy" id="177413"/>
    <lineage>
        <taxon>Bacteria</taxon>
        <taxon>Pseudomonadati</taxon>
        <taxon>Pseudomonadota</taxon>
        <taxon>Alphaproteobacteria</taxon>
        <taxon>Hyphomicrobiales</taxon>
        <taxon>Xanthobacteraceae</taxon>
        <taxon>Ancylobacter</taxon>
    </lineage>
</organism>
<dbReference type="GO" id="GO:0030976">
    <property type="term" value="F:thiamine pyrophosphate binding"/>
    <property type="evidence" value="ECO:0007669"/>
    <property type="project" value="InterPro"/>
</dbReference>
<dbReference type="EMBL" id="FMTP01000006">
    <property type="protein sequence ID" value="SCW90899.1"/>
    <property type="molecule type" value="Genomic_DNA"/>
</dbReference>
<dbReference type="InterPro" id="IPR045229">
    <property type="entry name" value="TPP_enz"/>
</dbReference>
<accession>A0A1G4UDS9</accession>
<protein>
    <submittedName>
        <fullName evidence="7">Benzoylformate decarboxylase</fullName>
    </submittedName>
</protein>
<dbReference type="Pfam" id="PF02776">
    <property type="entry name" value="TPP_enzyme_N"/>
    <property type="match status" value="1"/>
</dbReference>
<dbReference type="Pfam" id="PF02775">
    <property type="entry name" value="TPP_enzyme_C"/>
    <property type="match status" value="1"/>
</dbReference>
<dbReference type="Gene3D" id="3.40.50.1220">
    <property type="entry name" value="TPP-binding domain"/>
    <property type="match status" value="1"/>
</dbReference>
<feature type="domain" description="Thiamine pyrophosphate enzyme central" evidence="4">
    <location>
        <begin position="190"/>
        <end position="319"/>
    </location>
</feature>
<evidence type="ECO:0000259" key="4">
    <source>
        <dbReference type="Pfam" id="PF00205"/>
    </source>
</evidence>
<dbReference type="GO" id="GO:0019752">
    <property type="term" value="P:carboxylic acid metabolic process"/>
    <property type="evidence" value="ECO:0007669"/>
    <property type="project" value="UniProtKB-ARBA"/>
</dbReference>
<dbReference type="GO" id="GO:0050660">
    <property type="term" value="F:flavin adenine dinucleotide binding"/>
    <property type="evidence" value="ECO:0007669"/>
    <property type="project" value="TreeGrafter"/>
</dbReference>
<dbReference type="GO" id="GO:0003984">
    <property type="term" value="F:acetolactate synthase activity"/>
    <property type="evidence" value="ECO:0007669"/>
    <property type="project" value="TreeGrafter"/>
</dbReference>
<dbReference type="Gene3D" id="3.40.50.970">
    <property type="match status" value="2"/>
</dbReference>
<dbReference type="InterPro" id="IPR029061">
    <property type="entry name" value="THDP-binding"/>
</dbReference>
<comment type="similarity">
    <text evidence="1 3">Belongs to the TPP enzyme family.</text>
</comment>
<evidence type="ECO:0000256" key="1">
    <source>
        <dbReference type="ARBA" id="ARBA00007812"/>
    </source>
</evidence>
<feature type="domain" description="Thiamine pyrophosphate enzyme N-terminal TPP-binding" evidence="6">
    <location>
        <begin position="5"/>
        <end position="107"/>
    </location>
</feature>
<dbReference type="CDD" id="cd07035">
    <property type="entry name" value="TPP_PYR_POX_like"/>
    <property type="match status" value="1"/>
</dbReference>
<dbReference type="PANTHER" id="PTHR18968">
    <property type="entry name" value="THIAMINE PYROPHOSPHATE ENZYMES"/>
    <property type="match status" value="1"/>
</dbReference>
<dbReference type="InterPro" id="IPR011766">
    <property type="entry name" value="TPP_enzyme_TPP-bd"/>
</dbReference>
<sequence>MTGSTVRSVTYDLLRDLGLTTFFGNPGSTEETFLKDFPADFTYHLALQEASAIAIADGYAQATGKPAIVNVHTAAGLGNAMGNLITAALNKTPLIVTAGQQTREMLLMEPWLTNVDATQLPRPWVKWAYEPARPEDVPAAFMRAYATATQAPAGPVFLSLPLDDWDKPLEGRAVVRTVSQRIAPDPERLKEFADILSGATNPALIFGAAIDRGAGWPDAIALAEALDATVFAAPASERCPFPEDHPLYAGGLPFAIGPLSEKLKGHDVALVIGAPVFRYYPYVAGDYLPEGLRLLHISDDPAETARAPVGDSLVGDAVLATRGLAGLVRTRAGTGAAREKLAHRMAPHPASDAPAHAGEVPTAAEVFAALAEARLPHTVLVEESPSNLADLHTHWPITEPATFFTFASGGLGWNLPASVGIALGERDTGRNRPVMLIIGDGSFQYSLQALWTAAQSGLPLVILALRNGEYGILKSFAVLEETPGVPGLDIPGLDLVSLAKGFGCAAERISDLGVLKQRMAAAFNATGPTVFEVPINPSIPPLI</sequence>
<evidence type="ECO:0000259" key="5">
    <source>
        <dbReference type="Pfam" id="PF02775"/>
    </source>
</evidence>
<dbReference type="PANTHER" id="PTHR18968:SF133">
    <property type="entry name" value="BENZOYLFORMATE DECARBOXYLASE"/>
    <property type="match status" value="1"/>
</dbReference>
<evidence type="ECO:0000313" key="8">
    <source>
        <dbReference type="Proteomes" id="UP000198889"/>
    </source>
</evidence>
<dbReference type="Pfam" id="PF00205">
    <property type="entry name" value="TPP_enzyme_M"/>
    <property type="match status" value="1"/>
</dbReference>
<proteinExistence type="inferred from homology"/>
<dbReference type="CDD" id="cd02002">
    <property type="entry name" value="TPP_BFDC"/>
    <property type="match status" value="1"/>
</dbReference>
<dbReference type="InterPro" id="IPR029035">
    <property type="entry name" value="DHS-like_NAD/FAD-binding_dom"/>
</dbReference>
<dbReference type="InterPro" id="IPR012001">
    <property type="entry name" value="Thiamin_PyroP_enz_TPP-bd_dom"/>
</dbReference>
<evidence type="ECO:0000313" key="7">
    <source>
        <dbReference type="EMBL" id="SCW90899.1"/>
    </source>
</evidence>